<keyword evidence="5" id="KW-1185">Reference proteome</keyword>
<feature type="domain" description="Calcineurin-like phosphoesterase" evidence="3">
    <location>
        <begin position="1"/>
        <end position="148"/>
    </location>
</feature>
<evidence type="ECO:0000313" key="4">
    <source>
        <dbReference type="EMBL" id="EOD01750.1"/>
    </source>
</evidence>
<accession>R1CHH8</accession>
<proteinExistence type="inferred from homology"/>
<dbReference type="Proteomes" id="UP000013378">
    <property type="component" value="Unassembled WGS sequence"/>
</dbReference>
<protein>
    <recommendedName>
        <fullName evidence="2">Phosphoesterase</fullName>
        <ecNumber evidence="2">3.1.4.-</ecNumber>
    </recommendedName>
</protein>
<comment type="caution">
    <text evidence="4">The sequence shown here is derived from an EMBL/GenBank/DDBJ whole genome shotgun (WGS) entry which is preliminary data.</text>
</comment>
<dbReference type="InterPro" id="IPR024654">
    <property type="entry name" value="Calcineurin-like_PHP_lpxH"/>
</dbReference>
<name>R1CHH8_9FIRM</name>
<dbReference type="eggNOG" id="COG0622">
    <property type="taxonomic scope" value="Bacteria"/>
</dbReference>
<dbReference type="Pfam" id="PF12850">
    <property type="entry name" value="Metallophos_2"/>
    <property type="match status" value="1"/>
</dbReference>
<organism evidence="4 5">
    <name type="scientific">Caldisalinibacter kiritimatiensis</name>
    <dbReference type="NCBI Taxonomy" id="1304284"/>
    <lineage>
        <taxon>Bacteria</taxon>
        <taxon>Bacillati</taxon>
        <taxon>Bacillota</taxon>
        <taxon>Tissierellia</taxon>
        <taxon>Tissierellales</taxon>
        <taxon>Thermohalobacteraceae</taxon>
        <taxon>Caldisalinibacter</taxon>
    </lineage>
</organism>
<comment type="cofactor">
    <cofactor evidence="2">
        <name>a divalent metal cation</name>
        <dbReference type="ChEBI" id="CHEBI:60240"/>
    </cofactor>
</comment>
<dbReference type="GO" id="GO:0016787">
    <property type="term" value="F:hydrolase activity"/>
    <property type="evidence" value="ECO:0007669"/>
    <property type="project" value="UniProtKB-UniRule"/>
</dbReference>
<sequence length="158" mass="17868">MKLIVMSDTHGQTNEIINIINDINDADLVIHLGDYAKDAKKISEHIKQDIVYVKGNCDFRGKNTNEDEILHIQGKKIFLTHGHKYGIKYSLNGIYYKAKEINADIVLFGHSHVPLGVVHDDILFFNPGSPTIPRGMSKKSYGIIEINKKIDFKHQIIG</sequence>
<dbReference type="RefSeq" id="WP_006306504.1">
    <property type="nucleotide sequence ID" value="NZ_ARZA01000027.1"/>
</dbReference>
<dbReference type="PATRIC" id="fig|1304284.3.peg.163"/>
<dbReference type="InterPro" id="IPR029052">
    <property type="entry name" value="Metallo-depent_PP-like"/>
</dbReference>
<gene>
    <name evidence="4" type="ORF">L21TH_0167</name>
</gene>
<dbReference type="EC" id="3.1.4.-" evidence="2"/>
<reference evidence="4 5" key="1">
    <citation type="journal article" date="2015" name="Geomicrobiol. J.">
        <title>Caldisalinibacter kiritimatiensis gen. nov., sp. nov., a moderately thermohalophilic thiosulfate-reducing bacterium from a hypersaline microbial mat.</title>
        <authorList>
            <person name="Ben Hania W."/>
            <person name="Joseph M."/>
            <person name="Fiebig A."/>
            <person name="Bunk B."/>
            <person name="Klenk H.-P."/>
            <person name="Fardeau M.-L."/>
            <person name="Spring S."/>
        </authorList>
    </citation>
    <scope>NUCLEOTIDE SEQUENCE [LARGE SCALE GENOMIC DNA]</scope>
    <source>
        <strain evidence="4 5">L21-TH-D2</strain>
    </source>
</reference>
<dbReference type="SUPFAM" id="SSF56300">
    <property type="entry name" value="Metallo-dependent phosphatases"/>
    <property type="match status" value="1"/>
</dbReference>
<dbReference type="AlphaFoldDB" id="R1CHH8"/>
<dbReference type="OrthoDB" id="9800565at2"/>
<dbReference type="NCBIfam" id="TIGR00040">
    <property type="entry name" value="yfcE"/>
    <property type="match status" value="1"/>
</dbReference>
<evidence type="ECO:0000259" key="3">
    <source>
        <dbReference type="Pfam" id="PF12850"/>
    </source>
</evidence>
<evidence type="ECO:0000256" key="1">
    <source>
        <dbReference type="ARBA" id="ARBA00008950"/>
    </source>
</evidence>
<dbReference type="STRING" id="1304284.L21TH_0167"/>
<dbReference type="PANTHER" id="PTHR11124">
    <property type="entry name" value="VACUOLAR SORTING PROTEIN VPS29"/>
    <property type="match status" value="1"/>
</dbReference>
<dbReference type="InterPro" id="IPR000979">
    <property type="entry name" value="Phosphodiesterase_MJ0936/Vps29"/>
</dbReference>
<keyword evidence="2" id="KW-0479">Metal-binding</keyword>
<comment type="similarity">
    <text evidence="1 2">Belongs to the metallophosphoesterase superfamily. YfcE family.</text>
</comment>
<evidence type="ECO:0000256" key="2">
    <source>
        <dbReference type="RuleBase" id="RU362039"/>
    </source>
</evidence>
<evidence type="ECO:0000313" key="5">
    <source>
        <dbReference type="Proteomes" id="UP000013378"/>
    </source>
</evidence>
<dbReference type="EMBL" id="ARZA01000027">
    <property type="protein sequence ID" value="EOD01750.1"/>
    <property type="molecule type" value="Genomic_DNA"/>
</dbReference>
<dbReference type="Gene3D" id="3.60.21.10">
    <property type="match status" value="1"/>
</dbReference>
<dbReference type="GO" id="GO:0046872">
    <property type="term" value="F:metal ion binding"/>
    <property type="evidence" value="ECO:0007669"/>
    <property type="project" value="UniProtKB-KW"/>
</dbReference>